<keyword evidence="8 11" id="KW-0498">Mitosis</keyword>
<feature type="compositionally biased region" description="Acidic residues" evidence="12">
    <location>
        <begin position="257"/>
        <end position="266"/>
    </location>
</feature>
<feature type="compositionally biased region" description="Acidic residues" evidence="12">
    <location>
        <begin position="291"/>
        <end position="301"/>
    </location>
</feature>
<evidence type="ECO:0000256" key="9">
    <source>
        <dbReference type="ARBA" id="ARBA00023067"/>
    </source>
</evidence>
<feature type="compositionally biased region" description="Acidic residues" evidence="12">
    <location>
        <begin position="307"/>
        <end position="328"/>
    </location>
</feature>
<accession>A0A9P6X4S1</accession>
<dbReference type="GO" id="GO:0003682">
    <property type="term" value="F:chromatin binding"/>
    <property type="evidence" value="ECO:0007669"/>
    <property type="project" value="TreeGrafter"/>
</dbReference>
<name>A0A9P6X4S1_RHIOR</name>
<evidence type="ECO:0000256" key="1">
    <source>
        <dbReference type="ARBA" id="ARBA00004286"/>
    </source>
</evidence>
<evidence type="ECO:0000256" key="2">
    <source>
        <dbReference type="ARBA" id="ARBA00004496"/>
    </source>
</evidence>
<evidence type="ECO:0000313" key="13">
    <source>
        <dbReference type="EMBL" id="KAG1305176.1"/>
    </source>
</evidence>
<feature type="compositionally biased region" description="Basic and acidic residues" evidence="12">
    <location>
        <begin position="126"/>
        <end position="135"/>
    </location>
</feature>
<comment type="caution">
    <text evidence="13">The sequence shown here is derived from an EMBL/GenBank/DDBJ whole genome shotgun (WGS) entry which is preliminary data.</text>
</comment>
<feature type="region of interest" description="Disordered" evidence="12">
    <location>
        <begin position="417"/>
        <end position="451"/>
    </location>
</feature>
<protein>
    <recommendedName>
        <fullName evidence="4 11">Condensin complex subunit 2</fullName>
    </recommendedName>
</protein>
<feature type="compositionally biased region" description="Acidic residues" evidence="12">
    <location>
        <begin position="434"/>
        <end position="448"/>
    </location>
</feature>
<organism evidence="13 14">
    <name type="scientific">Rhizopus oryzae</name>
    <name type="common">Mucormycosis agent</name>
    <name type="synonym">Rhizopus arrhizus var. delemar</name>
    <dbReference type="NCBI Taxonomy" id="64495"/>
    <lineage>
        <taxon>Eukaryota</taxon>
        <taxon>Fungi</taxon>
        <taxon>Fungi incertae sedis</taxon>
        <taxon>Mucoromycota</taxon>
        <taxon>Mucoromycotina</taxon>
        <taxon>Mucoromycetes</taxon>
        <taxon>Mucorales</taxon>
        <taxon>Mucorineae</taxon>
        <taxon>Rhizopodaceae</taxon>
        <taxon>Rhizopus</taxon>
    </lineage>
</organism>
<comment type="similarity">
    <text evidence="3 11">Belongs to the CND2 (condensin subunit 2) family.</text>
</comment>
<keyword evidence="9 11" id="KW-0226">DNA condensation</keyword>
<feature type="compositionally biased region" description="Basic and acidic residues" evidence="12">
    <location>
        <begin position="329"/>
        <end position="339"/>
    </location>
</feature>
<dbReference type="GO" id="GO:0005737">
    <property type="term" value="C:cytoplasm"/>
    <property type="evidence" value="ECO:0007669"/>
    <property type="project" value="UniProtKB-SubCell"/>
</dbReference>
<dbReference type="Proteomes" id="UP000716291">
    <property type="component" value="Unassembled WGS sequence"/>
</dbReference>
<feature type="compositionally biased region" description="Acidic residues" evidence="12">
    <location>
        <begin position="215"/>
        <end position="244"/>
    </location>
</feature>
<feature type="compositionally biased region" description="Low complexity" evidence="12">
    <location>
        <begin position="11"/>
        <end position="32"/>
    </location>
</feature>
<dbReference type="PIRSF" id="PIRSF017126">
    <property type="entry name" value="Condensin_H"/>
    <property type="match status" value="1"/>
</dbReference>
<feature type="compositionally biased region" description="Acidic residues" evidence="12">
    <location>
        <begin position="274"/>
        <end position="285"/>
    </location>
</feature>
<evidence type="ECO:0000256" key="7">
    <source>
        <dbReference type="ARBA" id="ARBA00022618"/>
    </source>
</evidence>
<evidence type="ECO:0000256" key="6">
    <source>
        <dbReference type="ARBA" id="ARBA00022490"/>
    </source>
</evidence>
<keyword evidence="10 11" id="KW-0131">Cell cycle</keyword>
<evidence type="ECO:0000256" key="12">
    <source>
        <dbReference type="SAM" id="MobiDB-lite"/>
    </source>
</evidence>
<comment type="function">
    <text evidence="11">Regulatory subunit of the condensin complex, a complex required for conversion of interphase chromatin into mitotic-like condense chromosomes.</text>
</comment>
<gene>
    <name evidence="13" type="ORF">G6F64_008591</name>
</gene>
<feature type="region of interest" description="Disordered" evidence="12">
    <location>
        <begin position="1"/>
        <end position="39"/>
    </location>
</feature>
<dbReference type="OrthoDB" id="362021at2759"/>
<evidence type="ECO:0000256" key="5">
    <source>
        <dbReference type="ARBA" id="ARBA00022454"/>
    </source>
</evidence>
<evidence type="ECO:0000256" key="3">
    <source>
        <dbReference type="ARBA" id="ARBA00009471"/>
    </source>
</evidence>
<keyword evidence="14" id="KW-1185">Reference proteome</keyword>
<keyword evidence="6" id="KW-0963">Cytoplasm</keyword>
<comment type="subcellular location">
    <subcellularLocation>
        <location evidence="1">Chromosome</location>
    </subcellularLocation>
    <subcellularLocation>
        <location evidence="2">Cytoplasm</location>
    </subcellularLocation>
</comment>
<dbReference type="PANTHER" id="PTHR13108:SF9">
    <property type="entry name" value="CONDENSIN COMPLEX SUBUNIT 2"/>
    <property type="match status" value="1"/>
</dbReference>
<evidence type="ECO:0000256" key="11">
    <source>
        <dbReference type="PIRNR" id="PIRNR017126"/>
    </source>
</evidence>
<dbReference type="AlphaFoldDB" id="A0A9P6X4S1"/>
<proteinExistence type="inferred from homology"/>
<dbReference type="GO" id="GO:0000796">
    <property type="term" value="C:condensin complex"/>
    <property type="evidence" value="ECO:0007669"/>
    <property type="project" value="InterPro"/>
</dbReference>
<dbReference type="InterPro" id="IPR022816">
    <property type="entry name" value="Condensin_barren_su2"/>
</dbReference>
<evidence type="ECO:0000256" key="4">
    <source>
        <dbReference type="ARBA" id="ARBA00016065"/>
    </source>
</evidence>
<dbReference type="GO" id="GO:0051301">
    <property type="term" value="P:cell division"/>
    <property type="evidence" value="ECO:0007669"/>
    <property type="project" value="UniProtKB-KW"/>
</dbReference>
<dbReference type="Pfam" id="PF05786">
    <property type="entry name" value="Cnd2"/>
    <property type="match status" value="1"/>
</dbReference>
<dbReference type="EMBL" id="JAANQT010001433">
    <property type="protein sequence ID" value="KAG1305176.1"/>
    <property type="molecule type" value="Genomic_DNA"/>
</dbReference>
<dbReference type="GO" id="GO:0007076">
    <property type="term" value="P:mitotic chromosome condensation"/>
    <property type="evidence" value="ECO:0007669"/>
    <property type="project" value="InterPro"/>
</dbReference>
<feature type="region of interest" description="Disordered" evidence="12">
    <location>
        <begin position="121"/>
        <end position="141"/>
    </location>
</feature>
<keyword evidence="5" id="KW-0158">Chromosome</keyword>
<sequence length="783" mass="89377">MSKKSQKSVQTAATTTSNTTHGHHTGGASNTTLNPSVPTLTPAQMYSNFEEWIKMCTDNKVNATNTWNFALIDYFHEMTFLREGDSINFQKASCTLDGCVKIYTSRVDSVATETGKLLSGLADSAHGNEDEETRKERRVRRKTQRADASLVKDFSTISLKKFDLDFAVDPLFKKTSADFDEGGARGLLLNHLSIDRHCKIIFDASDSTIERDEPNPQEDPMEIETDEKIQDEEEEEGEEMDVDQTAEQVNTSKESQADDAEEEEDKANERDKINDEEDKPVEDAEDKPVEDAEDNPVEDAEDKPVEDAEEGQAEEGQAEEGQAEEGQAEEAKGEKGVEMFDKSNMIEISRLKSKLPDLQSLEELSIVPSLKGFDFFSDTLEIPELHSEEEDHPEEIAGDEANFMPDYNDDYDIDYGHDDLEDPFTFDDTQNDQAQEDEEGLDGLDDGEGGLPEKDYLTALLNNENKDLFHYFDNTLIKNWAGPEHWKLRRPPPTTTTTQTINKEMINNEEKTTKKKTRQDYFIEFKEEGEDEDAIFEASTKKLTLPNNPNPSKHLLPDDIHFSSKQLLQYFLKPMFPIEKKKKEVKRDEEKREEEGDVNFWAEQTQDYVDYDLEDGQSLPVDMTDNNEPTLLSTMDDSGYYQDNYDDIETSGIYGDTLITGHQLKRTRPLYVNYARTAKRVDVKKLKDNLWKALTKDEQVNGIQKFTDIVNNLKKMYPPKVMKDISVPFCFICLLHLANERDLVIKGSKGDEDEDDFVMGDNDWMNNESVLNEITIYQNITSE</sequence>
<keyword evidence="7 11" id="KW-0132">Cell division</keyword>
<evidence type="ECO:0000256" key="8">
    <source>
        <dbReference type="ARBA" id="ARBA00022776"/>
    </source>
</evidence>
<feature type="region of interest" description="Disordered" evidence="12">
    <location>
        <begin position="205"/>
        <end position="339"/>
    </location>
</feature>
<reference evidence="13" key="1">
    <citation type="journal article" date="2020" name="Microb. Genom.">
        <title>Genetic diversity of clinical and environmental Mucorales isolates obtained from an investigation of mucormycosis cases among solid organ transplant recipients.</title>
        <authorList>
            <person name="Nguyen M.H."/>
            <person name="Kaul D."/>
            <person name="Muto C."/>
            <person name="Cheng S.J."/>
            <person name="Richter R.A."/>
            <person name="Bruno V.M."/>
            <person name="Liu G."/>
            <person name="Beyhan S."/>
            <person name="Sundermann A.J."/>
            <person name="Mounaud S."/>
            <person name="Pasculle A.W."/>
            <person name="Nierman W.C."/>
            <person name="Driscoll E."/>
            <person name="Cumbie R."/>
            <person name="Clancy C.J."/>
            <person name="Dupont C.L."/>
        </authorList>
    </citation>
    <scope>NUCLEOTIDE SEQUENCE</scope>
    <source>
        <strain evidence="13">GL11</strain>
    </source>
</reference>
<dbReference type="PANTHER" id="PTHR13108">
    <property type="entry name" value="CONDENSIN COMPLEX SUBUNIT 2"/>
    <property type="match status" value="1"/>
</dbReference>
<evidence type="ECO:0000313" key="14">
    <source>
        <dbReference type="Proteomes" id="UP000716291"/>
    </source>
</evidence>
<evidence type="ECO:0000256" key="10">
    <source>
        <dbReference type="ARBA" id="ARBA00023306"/>
    </source>
</evidence>